<name>A0ABY6KHB7_9ARAC</name>
<evidence type="ECO:0000313" key="2">
    <source>
        <dbReference type="Proteomes" id="UP001235939"/>
    </source>
</evidence>
<organism evidence="1 2">
    <name type="scientific">Cordylochernes scorpioides</name>
    <dbReference type="NCBI Taxonomy" id="51811"/>
    <lineage>
        <taxon>Eukaryota</taxon>
        <taxon>Metazoa</taxon>
        <taxon>Ecdysozoa</taxon>
        <taxon>Arthropoda</taxon>
        <taxon>Chelicerata</taxon>
        <taxon>Arachnida</taxon>
        <taxon>Pseudoscorpiones</taxon>
        <taxon>Cheliferoidea</taxon>
        <taxon>Chernetidae</taxon>
        <taxon>Cordylochernes</taxon>
    </lineage>
</organism>
<gene>
    <name evidence="1" type="ORF">LAZ67_4004205</name>
</gene>
<accession>A0ABY6KHB7</accession>
<reference evidence="1 2" key="1">
    <citation type="submission" date="2022-01" db="EMBL/GenBank/DDBJ databases">
        <title>A chromosomal length assembly of Cordylochernes scorpioides.</title>
        <authorList>
            <person name="Zeh D."/>
            <person name="Zeh J."/>
        </authorList>
    </citation>
    <scope>NUCLEOTIDE SEQUENCE [LARGE SCALE GENOMIC DNA]</scope>
    <source>
        <strain evidence="1">IN4F17</strain>
        <tissue evidence="1">Whole Body</tissue>
    </source>
</reference>
<proteinExistence type="predicted"/>
<evidence type="ECO:0000313" key="1">
    <source>
        <dbReference type="EMBL" id="UYV67168.1"/>
    </source>
</evidence>
<protein>
    <submittedName>
        <fullName evidence="1">NICN1</fullName>
    </submittedName>
</protein>
<sequence>MVQKSQPSALNGSKWTWELSNQLRLIISKKKGLEQHRVWQYDNRHACASKHLQNLWAIVEEAKSCQTGATVGRFEVGGSYDINYLAYS</sequence>
<keyword evidence="2" id="KW-1185">Reference proteome</keyword>
<dbReference type="Proteomes" id="UP001235939">
    <property type="component" value="Chromosome 04"/>
</dbReference>
<dbReference type="EMBL" id="CP092866">
    <property type="protein sequence ID" value="UYV67168.1"/>
    <property type="molecule type" value="Genomic_DNA"/>
</dbReference>